<name>A0A9W8ZFD5_9PLEO</name>
<keyword evidence="4" id="KW-1185">Reference proteome</keyword>
<evidence type="ECO:0008006" key="5">
    <source>
        <dbReference type="Google" id="ProtNLM"/>
    </source>
</evidence>
<sequence>MTRTLLLFGAGPGIGDNVAATFTSAGIEHVVLLGRNKERLQNEDAPFVSKAASNVKVDILRADLSDLDSIPQVLKELDDLTKGEDVEVVYYNAARIKPTDPVLDVSVAEIEEDFRVQVLALHLIAQHYIPRLQATAKSNATSKPLLKPALLVTNSHLPWDPVPQLLSLSLVKGAQRTQVLSLNRAFADTGVHCGLINVCGVVDPGNKVLSPKNIAREVVEFWKKGEGEECGLKEE</sequence>
<dbReference type="AlphaFoldDB" id="A0A9W8ZFD5"/>
<reference evidence="3" key="1">
    <citation type="submission" date="2022-10" db="EMBL/GenBank/DDBJ databases">
        <title>Tapping the CABI collections for fungal endophytes: first genome assemblies for Collariella, Neodidymelliopsis, Ascochyta clinopodiicola, Didymella pomorum, Didymosphaeria variabile, Neocosmospora piperis and Neocucurbitaria cava.</title>
        <authorList>
            <person name="Hill R."/>
        </authorList>
    </citation>
    <scope>NUCLEOTIDE SEQUENCE</scope>
    <source>
        <strain evidence="3">IMI 355091</strain>
    </source>
</reference>
<evidence type="ECO:0000313" key="3">
    <source>
        <dbReference type="EMBL" id="KAJ4407395.1"/>
    </source>
</evidence>
<organism evidence="3 4">
    <name type="scientific">Didymella pomorum</name>
    <dbReference type="NCBI Taxonomy" id="749634"/>
    <lineage>
        <taxon>Eukaryota</taxon>
        <taxon>Fungi</taxon>
        <taxon>Dikarya</taxon>
        <taxon>Ascomycota</taxon>
        <taxon>Pezizomycotina</taxon>
        <taxon>Dothideomycetes</taxon>
        <taxon>Pleosporomycetidae</taxon>
        <taxon>Pleosporales</taxon>
        <taxon>Pleosporineae</taxon>
        <taxon>Didymellaceae</taxon>
        <taxon>Didymella</taxon>
    </lineage>
</organism>
<evidence type="ECO:0000256" key="2">
    <source>
        <dbReference type="ARBA" id="ARBA00023002"/>
    </source>
</evidence>
<keyword evidence="2" id="KW-0560">Oxidoreductase</keyword>
<accession>A0A9W8ZFD5</accession>
<evidence type="ECO:0000313" key="4">
    <source>
        <dbReference type="Proteomes" id="UP001140510"/>
    </source>
</evidence>
<dbReference type="InterPro" id="IPR036291">
    <property type="entry name" value="NAD(P)-bd_dom_sf"/>
</dbReference>
<dbReference type="PANTHER" id="PTHR43669">
    <property type="entry name" value="5-KETO-D-GLUCONATE 5-REDUCTASE"/>
    <property type="match status" value="1"/>
</dbReference>
<dbReference type="Proteomes" id="UP001140510">
    <property type="component" value="Unassembled WGS sequence"/>
</dbReference>
<dbReference type="SUPFAM" id="SSF51735">
    <property type="entry name" value="NAD(P)-binding Rossmann-fold domains"/>
    <property type="match status" value="1"/>
</dbReference>
<dbReference type="Pfam" id="PF00106">
    <property type="entry name" value="adh_short"/>
    <property type="match status" value="1"/>
</dbReference>
<gene>
    <name evidence="3" type="ORF">N0V91_003979</name>
</gene>
<comment type="similarity">
    <text evidence="1">Belongs to the short-chain dehydrogenases/reductases (SDR) family.</text>
</comment>
<dbReference type="OrthoDB" id="5336600at2759"/>
<evidence type="ECO:0000256" key="1">
    <source>
        <dbReference type="ARBA" id="ARBA00006484"/>
    </source>
</evidence>
<proteinExistence type="inferred from homology"/>
<dbReference type="GO" id="GO:0016491">
    <property type="term" value="F:oxidoreductase activity"/>
    <property type="evidence" value="ECO:0007669"/>
    <property type="project" value="UniProtKB-KW"/>
</dbReference>
<protein>
    <recommendedName>
        <fullName evidence="5">Oxidoreductase</fullName>
    </recommendedName>
</protein>
<dbReference type="Gene3D" id="3.40.50.720">
    <property type="entry name" value="NAD(P)-binding Rossmann-like Domain"/>
    <property type="match status" value="1"/>
</dbReference>
<dbReference type="EMBL" id="JAPEVA010000021">
    <property type="protein sequence ID" value="KAJ4407395.1"/>
    <property type="molecule type" value="Genomic_DNA"/>
</dbReference>
<dbReference type="InterPro" id="IPR002347">
    <property type="entry name" value="SDR_fam"/>
</dbReference>
<dbReference type="PANTHER" id="PTHR43669:SF3">
    <property type="entry name" value="ALCOHOL DEHYDROGENASE, PUTATIVE (AFU_ORTHOLOGUE AFUA_3G03445)-RELATED"/>
    <property type="match status" value="1"/>
</dbReference>
<comment type="caution">
    <text evidence="3">The sequence shown here is derived from an EMBL/GenBank/DDBJ whole genome shotgun (WGS) entry which is preliminary data.</text>
</comment>